<dbReference type="OrthoDB" id="2409325at2759"/>
<organism evidence="2 3">
    <name type="scientific">Laetiporus sulphureus 93-53</name>
    <dbReference type="NCBI Taxonomy" id="1314785"/>
    <lineage>
        <taxon>Eukaryota</taxon>
        <taxon>Fungi</taxon>
        <taxon>Dikarya</taxon>
        <taxon>Basidiomycota</taxon>
        <taxon>Agaricomycotina</taxon>
        <taxon>Agaricomycetes</taxon>
        <taxon>Polyporales</taxon>
        <taxon>Laetiporus</taxon>
    </lineage>
</organism>
<dbReference type="RefSeq" id="XP_040768818.1">
    <property type="nucleotide sequence ID" value="XM_040908019.1"/>
</dbReference>
<dbReference type="STRING" id="1314785.A0A165H0F1"/>
<dbReference type="InParanoid" id="A0A165H0F1"/>
<dbReference type="AlphaFoldDB" id="A0A165H0F1"/>
<dbReference type="GeneID" id="63825048"/>
<evidence type="ECO:0000256" key="1">
    <source>
        <dbReference type="SAM" id="MobiDB-lite"/>
    </source>
</evidence>
<protein>
    <recommendedName>
        <fullName evidence="4">Caprin-1 dimerization domain-containing protein</fullName>
    </recommendedName>
</protein>
<sequence>MSDAPAPTLRVVPGAPPVAQPSKSQKKKRKPTKSKSAETGGEVVIPDATSAALIEKAPSEADVKEGSVAPELVLQPEGTGTQTPLETLKQSPIVEMLNKRLRAIQKKRTRIGAYQEVTPENLNEDQKRLLSTLPSLEAVRKELEEVKKAIMVHEAEVAQEVLAKQAEVARIEREKTREAVAATETSHRRQTSDLLHFLRLRDMLSIGHPQIVALGLSEPEGLAIYGVTDALLNEESDNRASAIDGLISGAGEFNAVPYSRLAEITQLFLNPLQPEAFAEVLAEEAVEEPPETIEQVEASVAGIPAIIGGTGSFHFMQEDELENQAAEPIFEQAPWTEAAEAASEPQREQPAEIEITETVVEADIDGRTVVQDTVTVTTTTEVPEPSAGEGAINWADEEEGGLPSIGSLHAKFGTFGEASPAPKTPTSVPPTPAANGVNGHAPAADEEGFTPMRGRGRYMRGGFRGGERGGFRGGQRGGRGGERGGFRGGFRGGERGGAFRVAMPLGVSLKFL</sequence>
<evidence type="ECO:0000313" key="3">
    <source>
        <dbReference type="Proteomes" id="UP000076871"/>
    </source>
</evidence>
<feature type="compositionally biased region" description="Basic residues" evidence="1">
    <location>
        <begin position="24"/>
        <end position="33"/>
    </location>
</feature>
<evidence type="ECO:0000313" key="2">
    <source>
        <dbReference type="EMBL" id="KZT11078.1"/>
    </source>
</evidence>
<keyword evidence="3" id="KW-1185">Reference proteome</keyword>
<reference evidence="2 3" key="1">
    <citation type="journal article" date="2016" name="Mol. Biol. Evol.">
        <title>Comparative Genomics of Early-Diverging Mushroom-Forming Fungi Provides Insights into the Origins of Lignocellulose Decay Capabilities.</title>
        <authorList>
            <person name="Nagy L.G."/>
            <person name="Riley R."/>
            <person name="Tritt A."/>
            <person name="Adam C."/>
            <person name="Daum C."/>
            <person name="Floudas D."/>
            <person name="Sun H."/>
            <person name="Yadav J.S."/>
            <person name="Pangilinan J."/>
            <person name="Larsson K.H."/>
            <person name="Matsuura K."/>
            <person name="Barry K."/>
            <person name="Labutti K."/>
            <person name="Kuo R."/>
            <person name="Ohm R.A."/>
            <person name="Bhattacharya S.S."/>
            <person name="Shirouzu T."/>
            <person name="Yoshinaga Y."/>
            <person name="Martin F.M."/>
            <person name="Grigoriev I.V."/>
            <person name="Hibbett D.S."/>
        </authorList>
    </citation>
    <scope>NUCLEOTIDE SEQUENCE [LARGE SCALE GENOMIC DNA]</scope>
    <source>
        <strain evidence="2 3">93-53</strain>
    </source>
</reference>
<feature type="region of interest" description="Disordered" evidence="1">
    <location>
        <begin position="1"/>
        <end position="44"/>
    </location>
</feature>
<dbReference type="Proteomes" id="UP000076871">
    <property type="component" value="Unassembled WGS sequence"/>
</dbReference>
<gene>
    <name evidence="2" type="ORF">LAESUDRAFT_721499</name>
</gene>
<accession>A0A165H0F1</accession>
<dbReference type="EMBL" id="KV427608">
    <property type="protein sequence ID" value="KZT11078.1"/>
    <property type="molecule type" value="Genomic_DNA"/>
</dbReference>
<name>A0A165H0F1_9APHY</name>
<evidence type="ECO:0008006" key="4">
    <source>
        <dbReference type="Google" id="ProtNLM"/>
    </source>
</evidence>
<feature type="region of interest" description="Disordered" evidence="1">
    <location>
        <begin position="461"/>
        <end position="491"/>
    </location>
</feature>
<proteinExistence type="predicted"/>